<sequence length="178" mass="19421">MTAYVALMRGINVGTAKQIKMPALKDVFTELGLDDPQTLLRSGNVVFRSSQTLDAAYADHIEAAVLEATGVQSSVVLFDESEFTRIASEDPLQQIATDPARHVIGFSSVPIENPDSISMPSAKDIAPELIVVGRQAIYQWCPDGISKSKVKPGFWKQFDGVITTRNRRTVDKLLAMIG</sequence>
<dbReference type="PIRSF" id="PIRSF008502">
    <property type="entry name" value="UCP008502"/>
    <property type="match status" value="1"/>
</dbReference>
<dbReference type="RefSeq" id="WP_106347668.1">
    <property type="nucleotide sequence ID" value="NZ_PVUE01000002.1"/>
</dbReference>
<proteinExistence type="predicted"/>
<evidence type="ECO:0000313" key="1">
    <source>
        <dbReference type="EMBL" id="PRZ43507.1"/>
    </source>
</evidence>
<dbReference type="OrthoDB" id="9806494at2"/>
<evidence type="ECO:0000313" key="2">
    <source>
        <dbReference type="Proteomes" id="UP000237752"/>
    </source>
</evidence>
<accession>A0A2T1A4T3</accession>
<dbReference type="Proteomes" id="UP000237752">
    <property type="component" value="Unassembled WGS sequence"/>
</dbReference>
<dbReference type="PANTHER" id="PTHR36439">
    <property type="entry name" value="BLL4334 PROTEIN"/>
    <property type="match status" value="1"/>
</dbReference>
<dbReference type="EMBL" id="PVUE01000002">
    <property type="protein sequence ID" value="PRZ43507.1"/>
    <property type="molecule type" value="Genomic_DNA"/>
</dbReference>
<name>A0A2T1A4T3_9ACTN</name>
<dbReference type="Gene3D" id="3.30.70.1280">
    <property type="entry name" value="SP0830-like domains"/>
    <property type="match status" value="1"/>
</dbReference>
<reference evidence="1 2" key="1">
    <citation type="submission" date="2018-03" db="EMBL/GenBank/DDBJ databases">
        <title>Genomic Encyclopedia of Archaeal and Bacterial Type Strains, Phase II (KMG-II): from individual species to whole genera.</title>
        <authorList>
            <person name="Goeker M."/>
        </authorList>
    </citation>
    <scope>NUCLEOTIDE SEQUENCE [LARGE SCALE GENOMIC DNA]</scope>
    <source>
        <strain evidence="1 2">DSM 100065</strain>
    </source>
</reference>
<protein>
    <submittedName>
        <fullName evidence="1">Uncharacterized protein (DUF1697 family)</fullName>
    </submittedName>
</protein>
<organism evidence="1 2">
    <name type="scientific">Antricoccus suffuscus</name>
    <dbReference type="NCBI Taxonomy" id="1629062"/>
    <lineage>
        <taxon>Bacteria</taxon>
        <taxon>Bacillati</taxon>
        <taxon>Actinomycetota</taxon>
        <taxon>Actinomycetes</taxon>
        <taxon>Geodermatophilales</taxon>
        <taxon>Antricoccaceae</taxon>
        <taxon>Antricoccus</taxon>
    </lineage>
</organism>
<comment type="caution">
    <text evidence="1">The sequence shown here is derived from an EMBL/GenBank/DDBJ whole genome shotgun (WGS) entry which is preliminary data.</text>
</comment>
<dbReference type="Pfam" id="PF08002">
    <property type="entry name" value="DUF1697"/>
    <property type="match status" value="1"/>
</dbReference>
<dbReference type="AlphaFoldDB" id="A0A2T1A4T3"/>
<dbReference type="PANTHER" id="PTHR36439:SF1">
    <property type="entry name" value="DUF1697 DOMAIN-CONTAINING PROTEIN"/>
    <property type="match status" value="1"/>
</dbReference>
<gene>
    <name evidence="1" type="ORF">CLV47_102195</name>
</gene>
<dbReference type="SUPFAM" id="SSF160379">
    <property type="entry name" value="SP0830-like"/>
    <property type="match status" value="1"/>
</dbReference>
<keyword evidence="2" id="KW-1185">Reference proteome</keyword>
<dbReference type="InterPro" id="IPR012545">
    <property type="entry name" value="DUF1697"/>
</dbReference>